<keyword evidence="2" id="KW-1185">Reference proteome</keyword>
<dbReference type="InterPro" id="IPR023214">
    <property type="entry name" value="HAD_sf"/>
</dbReference>
<dbReference type="Gene3D" id="3.40.50.1000">
    <property type="entry name" value="HAD superfamily/HAD-like"/>
    <property type="match status" value="2"/>
</dbReference>
<protein>
    <submittedName>
        <fullName evidence="1">Haloacid dehalogenase</fullName>
    </submittedName>
</protein>
<comment type="caution">
    <text evidence="1">The sequence shown here is derived from an EMBL/GenBank/DDBJ whole genome shotgun (WGS) entry which is preliminary data.</text>
</comment>
<dbReference type="RefSeq" id="WP_107568421.1">
    <property type="nucleotide sequence ID" value="NZ_PYYB01000001.1"/>
</dbReference>
<dbReference type="AlphaFoldDB" id="A0A2T4UKN6"/>
<accession>A0A2T4UKN6</accession>
<dbReference type="Proteomes" id="UP000240739">
    <property type="component" value="Unassembled WGS sequence"/>
</dbReference>
<name>A0A2T4UKN6_9ACTN</name>
<dbReference type="OrthoDB" id="3180736at2"/>
<evidence type="ECO:0000313" key="1">
    <source>
        <dbReference type="EMBL" id="PTL59777.1"/>
    </source>
</evidence>
<evidence type="ECO:0000313" key="2">
    <source>
        <dbReference type="Proteomes" id="UP000240739"/>
    </source>
</evidence>
<reference evidence="1 2" key="1">
    <citation type="submission" date="2018-03" db="EMBL/GenBank/DDBJ databases">
        <title>Aquarubrobacter algicola gen. nov., sp. nov., a novel actinobacterium isolated from shallow eutrophic lake during the end of cyanobacterial harmful algal blooms.</title>
        <authorList>
            <person name="Chun S.J."/>
        </authorList>
    </citation>
    <scope>NUCLEOTIDE SEQUENCE [LARGE SCALE GENOMIC DNA]</scope>
    <source>
        <strain evidence="1 2">Seoho-28</strain>
    </source>
</reference>
<dbReference type="Pfam" id="PF13242">
    <property type="entry name" value="Hydrolase_like"/>
    <property type="match status" value="1"/>
</dbReference>
<dbReference type="SUPFAM" id="SSF56784">
    <property type="entry name" value="HAD-like"/>
    <property type="match status" value="1"/>
</dbReference>
<organism evidence="1 2">
    <name type="scientific">Paraconexibacter algicola</name>
    <dbReference type="NCBI Taxonomy" id="2133960"/>
    <lineage>
        <taxon>Bacteria</taxon>
        <taxon>Bacillati</taxon>
        <taxon>Actinomycetota</taxon>
        <taxon>Thermoleophilia</taxon>
        <taxon>Solirubrobacterales</taxon>
        <taxon>Paraconexibacteraceae</taxon>
        <taxon>Paraconexibacter</taxon>
    </lineage>
</organism>
<proteinExistence type="predicted"/>
<sequence>MLDAVYVDLDGTLLGPGGALFRDAEGGFSPLAGRVVEACVRSGAELVVMTGRRKAQAMEDARLLGQTSYVFEAGACVVLDGEEHWMTAPLLPRPGARGSIHDQIEDAGAAQLLLDTYPGRLEYHDPWHVGREVSHLFRGLVDAQEATALLAEHGHDGLRLLDNGGVHRRSEALAGLEQVRAYHLVPKGASKAAAVAFHARARGHDPARCIAVGDSREDLQCARSVGTFWLVANGLAKDPSIREALAAQPNARVAEGAHAAGVYEAVVETLATRGG</sequence>
<gene>
    <name evidence="1" type="ORF">C7Y72_08985</name>
</gene>
<dbReference type="EMBL" id="PYYB01000001">
    <property type="protein sequence ID" value="PTL59777.1"/>
    <property type="molecule type" value="Genomic_DNA"/>
</dbReference>
<dbReference type="InterPro" id="IPR036412">
    <property type="entry name" value="HAD-like_sf"/>
</dbReference>